<evidence type="ECO:0000313" key="4">
    <source>
        <dbReference type="Proteomes" id="UP000886674"/>
    </source>
</evidence>
<dbReference type="EMBL" id="JAEPCR010000086">
    <property type="protein sequence ID" value="MCG7979826.1"/>
    <property type="molecule type" value="Genomic_DNA"/>
</dbReference>
<sequence>QRPQGLEWDGDWDTWWDIQLEAVKALGMAGPKINSLLGRVFERLKEIRGLPDLLRVDNGPEFLSGILVEWCQANGVFIDYIEPGKPNQNAFIERFNRSLRNELLDLYLFRSLEQVRQLVAEWRSQYNEHRPHDSLGGLPPSVYATENRKNSSLELST</sequence>
<organism evidence="3 4">
    <name type="scientific">Candidatus Thiodiazotropha taylori</name>
    <dbReference type="NCBI Taxonomy" id="2792791"/>
    <lineage>
        <taxon>Bacteria</taxon>
        <taxon>Pseudomonadati</taxon>
        <taxon>Pseudomonadota</taxon>
        <taxon>Gammaproteobacteria</taxon>
        <taxon>Chromatiales</taxon>
        <taxon>Sedimenticolaceae</taxon>
        <taxon>Candidatus Thiodiazotropha</taxon>
    </lineage>
</organism>
<feature type="region of interest" description="Disordered" evidence="1">
    <location>
        <begin position="130"/>
        <end position="157"/>
    </location>
</feature>
<dbReference type="GO" id="GO:0003676">
    <property type="term" value="F:nucleic acid binding"/>
    <property type="evidence" value="ECO:0007669"/>
    <property type="project" value="InterPro"/>
</dbReference>
<dbReference type="SUPFAM" id="SSF53098">
    <property type="entry name" value="Ribonuclease H-like"/>
    <property type="match status" value="1"/>
</dbReference>
<proteinExistence type="predicted"/>
<dbReference type="Gene3D" id="3.30.420.10">
    <property type="entry name" value="Ribonuclease H-like superfamily/Ribonuclease H"/>
    <property type="match status" value="1"/>
</dbReference>
<evidence type="ECO:0000313" key="3">
    <source>
        <dbReference type="EMBL" id="MCG7979826.1"/>
    </source>
</evidence>
<dbReference type="GO" id="GO:0015074">
    <property type="term" value="P:DNA integration"/>
    <property type="evidence" value="ECO:0007669"/>
    <property type="project" value="InterPro"/>
</dbReference>
<accession>A0A9E4TUK1</accession>
<dbReference type="InterPro" id="IPR012337">
    <property type="entry name" value="RNaseH-like_sf"/>
</dbReference>
<protein>
    <submittedName>
        <fullName evidence="3">Integrase core domain-containing protein</fullName>
    </submittedName>
</protein>
<reference evidence="3" key="1">
    <citation type="journal article" date="2021" name="Proc. Natl. Acad. Sci. U.S.A.">
        <title>Global biogeography of chemosynthetic symbionts reveals both localized and globally distributed symbiont groups. .</title>
        <authorList>
            <person name="Osvatic J.T."/>
            <person name="Wilkins L.G.E."/>
            <person name="Leibrecht L."/>
            <person name="Leray M."/>
            <person name="Zauner S."/>
            <person name="Polzin J."/>
            <person name="Camacho Y."/>
            <person name="Gros O."/>
            <person name="van Gils J.A."/>
            <person name="Eisen J.A."/>
            <person name="Petersen J.M."/>
            <person name="Yuen B."/>
        </authorList>
    </citation>
    <scope>NUCLEOTIDE SEQUENCE</scope>
    <source>
        <strain evidence="3">MAGclacostrist055</strain>
    </source>
</reference>
<dbReference type="PANTHER" id="PTHR47515:SF2">
    <property type="entry name" value="INTEGRASE CORE DOMAIN PROTEIN"/>
    <property type="match status" value="1"/>
</dbReference>
<name>A0A9E4TUK1_9GAMM</name>
<feature type="domain" description="Integrase catalytic" evidence="2">
    <location>
        <begin position="17"/>
        <end position="147"/>
    </location>
</feature>
<dbReference type="InterPro" id="IPR036397">
    <property type="entry name" value="RNaseH_sf"/>
</dbReference>
<feature type="non-terminal residue" evidence="3">
    <location>
        <position position="1"/>
    </location>
</feature>
<gene>
    <name evidence="3" type="ORF">JAY77_16985</name>
</gene>
<comment type="caution">
    <text evidence="3">The sequence shown here is derived from an EMBL/GenBank/DDBJ whole genome shotgun (WGS) entry which is preliminary data.</text>
</comment>
<dbReference type="PROSITE" id="PS50994">
    <property type="entry name" value="INTEGRASE"/>
    <property type="match status" value="1"/>
</dbReference>
<dbReference type="AlphaFoldDB" id="A0A9E4TUK1"/>
<evidence type="ECO:0000259" key="2">
    <source>
        <dbReference type="PROSITE" id="PS50994"/>
    </source>
</evidence>
<dbReference type="Proteomes" id="UP000886674">
    <property type="component" value="Unassembled WGS sequence"/>
</dbReference>
<dbReference type="Pfam" id="PF13683">
    <property type="entry name" value="rve_3"/>
    <property type="match status" value="1"/>
</dbReference>
<dbReference type="InterPro" id="IPR001584">
    <property type="entry name" value="Integrase_cat-core"/>
</dbReference>
<dbReference type="PANTHER" id="PTHR47515">
    <property type="entry name" value="LOW CALCIUM RESPONSE LOCUS PROTEIN T"/>
    <property type="match status" value="1"/>
</dbReference>
<evidence type="ECO:0000256" key="1">
    <source>
        <dbReference type="SAM" id="MobiDB-lite"/>
    </source>
</evidence>